<feature type="transmembrane region" description="Helical" evidence="1">
    <location>
        <begin position="12"/>
        <end position="36"/>
    </location>
</feature>
<reference evidence="3" key="1">
    <citation type="submission" date="2023-07" db="EMBL/GenBank/DDBJ databases">
        <title>30 novel species of actinomycetes from the DSMZ collection.</title>
        <authorList>
            <person name="Nouioui I."/>
        </authorList>
    </citation>
    <scope>NUCLEOTIDE SEQUENCE [LARGE SCALE GENOMIC DNA]</scope>
    <source>
        <strain evidence="3">DSM 41640</strain>
    </source>
</reference>
<evidence type="ECO:0000313" key="3">
    <source>
        <dbReference type="Proteomes" id="UP001183824"/>
    </source>
</evidence>
<keyword evidence="1" id="KW-1133">Transmembrane helix</keyword>
<keyword evidence="1" id="KW-0472">Membrane</keyword>
<keyword evidence="3" id="KW-1185">Reference proteome</keyword>
<feature type="transmembrane region" description="Helical" evidence="1">
    <location>
        <begin position="48"/>
        <end position="67"/>
    </location>
</feature>
<dbReference type="Proteomes" id="UP001183824">
    <property type="component" value="Unassembled WGS sequence"/>
</dbReference>
<organism evidence="2 3">
    <name type="scientific">Streptomyces doebereineriae</name>
    <dbReference type="NCBI Taxonomy" id="3075528"/>
    <lineage>
        <taxon>Bacteria</taxon>
        <taxon>Bacillati</taxon>
        <taxon>Actinomycetota</taxon>
        <taxon>Actinomycetes</taxon>
        <taxon>Kitasatosporales</taxon>
        <taxon>Streptomycetaceae</taxon>
        <taxon>Streptomyces</taxon>
    </lineage>
</organism>
<accession>A0ABU2VLL2</accession>
<evidence type="ECO:0008006" key="4">
    <source>
        <dbReference type="Google" id="ProtNLM"/>
    </source>
</evidence>
<dbReference type="RefSeq" id="WP_311719242.1">
    <property type="nucleotide sequence ID" value="NZ_JAVREZ010000021.1"/>
</dbReference>
<sequence length="72" mass="7764">MRVQERAGANRRTVAILLTASLLEVMCGTLMGFLSFSSWGLVDNSFTLGKVLSVIFFAGALVCLVAAQARRK</sequence>
<gene>
    <name evidence="2" type="ORF">RNB18_41170</name>
</gene>
<evidence type="ECO:0000256" key="1">
    <source>
        <dbReference type="SAM" id="Phobius"/>
    </source>
</evidence>
<name>A0ABU2VLL2_9ACTN</name>
<protein>
    <recommendedName>
        <fullName evidence="4">Integral membrane protein</fullName>
    </recommendedName>
</protein>
<keyword evidence="1" id="KW-0812">Transmembrane</keyword>
<dbReference type="EMBL" id="JAVREZ010000021">
    <property type="protein sequence ID" value="MDT0486498.1"/>
    <property type="molecule type" value="Genomic_DNA"/>
</dbReference>
<evidence type="ECO:0000313" key="2">
    <source>
        <dbReference type="EMBL" id="MDT0486498.1"/>
    </source>
</evidence>
<comment type="caution">
    <text evidence="2">The sequence shown here is derived from an EMBL/GenBank/DDBJ whole genome shotgun (WGS) entry which is preliminary data.</text>
</comment>
<proteinExistence type="predicted"/>